<dbReference type="Pfam" id="PF00106">
    <property type="entry name" value="adh_short"/>
    <property type="match status" value="1"/>
</dbReference>
<gene>
    <name evidence="1" type="ordered locus">XC_0365</name>
</gene>
<dbReference type="Pfam" id="PF13561">
    <property type="entry name" value="adh_short_C2"/>
    <property type="match status" value="1"/>
</dbReference>
<dbReference type="NCBIfam" id="NF009092">
    <property type="entry name" value="PRK12428.1"/>
    <property type="match status" value="1"/>
</dbReference>
<evidence type="ECO:0000313" key="2">
    <source>
        <dbReference type="Proteomes" id="UP000000420"/>
    </source>
</evidence>
<reference evidence="1 2" key="1">
    <citation type="journal article" date="2005" name="Genome Res.">
        <title>Comparative and functional genomic analyses of the pathogenicity of phytopathogen Xanthomonas campestris pv. campestris.</title>
        <authorList>
            <person name="Qian W."/>
            <person name="Jia Y."/>
            <person name="Ren S.X."/>
            <person name="He Y.Q."/>
            <person name="Feng J.X."/>
            <person name="Lu L.F."/>
            <person name="Sun Q."/>
            <person name="Ying G."/>
            <person name="Tang D.J."/>
            <person name="Tang H."/>
            <person name="Wu W."/>
            <person name="Hao P."/>
            <person name="Wang L."/>
            <person name="Jiang B.L."/>
            <person name="Zeng S."/>
            <person name="Gu W.Y."/>
            <person name="Lu G."/>
            <person name="Rong L."/>
            <person name="Tian Y."/>
            <person name="Yao Z."/>
            <person name="Fu G."/>
            <person name="Chen B."/>
            <person name="Fang R."/>
            <person name="Qiang B."/>
            <person name="Chen Z."/>
            <person name="Zhao G.P."/>
            <person name="Tang J.L."/>
            <person name="He C."/>
        </authorList>
    </citation>
    <scope>NUCLEOTIDE SEQUENCE [LARGE SCALE GENOMIC DNA]</scope>
    <source>
        <strain evidence="1 2">8004</strain>
    </source>
</reference>
<dbReference type="InterPro" id="IPR036291">
    <property type="entry name" value="NAD(P)-bd_dom_sf"/>
</dbReference>
<dbReference type="PRINTS" id="PR00081">
    <property type="entry name" value="GDHRDH"/>
</dbReference>
<dbReference type="Gene3D" id="3.40.50.720">
    <property type="entry name" value="NAD(P)-binding Rossmann-like Domain"/>
    <property type="match status" value="1"/>
</dbReference>
<dbReference type="PANTHER" id="PTHR43975:SF2">
    <property type="entry name" value="EG:BACR7A4.14 PROTEIN-RELATED"/>
    <property type="match status" value="1"/>
</dbReference>
<dbReference type="Proteomes" id="UP000000420">
    <property type="component" value="Chromosome"/>
</dbReference>
<dbReference type="EMBL" id="CP000050">
    <property type="protein sequence ID" value="AAY47450.1"/>
    <property type="molecule type" value="Genomic_DNA"/>
</dbReference>
<proteinExistence type="predicted"/>
<dbReference type="FunFam" id="3.40.50.720:FF:000923">
    <property type="entry name" value="3-alpha-hydroxysteroid dehydrogenase, putative"/>
    <property type="match status" value="1"/>
</dbReference>
<evidence type="ECO:0000313" key="1">
    <source>
        <dbReference type="EMBL" id="AAY47450.1"/>
    </source>
</evidence>
<accession>A0A0H2X2W6</accession>
<dbReference type="SUPFAM" id="SSF51735">
    <property type="entry name" value="NAD(P)-binding Rossmann-fold domains"/>
    <property type="match status" value="1"/>
</dbReference>
<name>A0A0H2X2W6_XANC8</name>
<protein>
    <submittedName>
        <fullName evidence="1">3-alpha-hydroxysteroid dehydrogenase</fullName>
    </submittedName>
</protein>
<dbReference type="HOGENOM" id="CLU_010194_20_0_6"/>
<dbReference type="AlphaFoldDB" id="A0A0H2X2W6"/>
<dbReference type="PANTHER" id="PTHR43975">
    <property type="entry name" value="ZGC:101858"/>
    <property type="match status" value="1"/>
</dbReference>
<dbReference type="KEGG" id="xcb:XC_0365"/>
<dbReference type="RefSeq" id="WP_011035607.1">
    <property type="nucleotide sequence ID" value="NC_007086.1"/>
</dbReference>
<sequence>MRLLNKTIVVTGVASGIGAEVARLARFEGATVIGIDRTPVHMSLHGFHQADLGDPAAIDALVQALPERIDALANVAGVPGTAPLEAVARVNYLGLRHLSHALLPRISRGGAIINVASILGAEWPQRLDLHKQLAAAASFADGSAWLAAHPVAHDTCYQYFKEALIVWTLLQSWPWFADHGVRVNNVSPGPVFTPILGDFAAMLGAERVQEDAKRMQRPAYADEVAEAIVFLASDAARWINGITLPVDGGLASTTL</sequence>
<dbReference type="InterPro" id="IPR002347">
    <property type="entry name" value="SDR_fam"/>
</dbReference>
<dbReference type="GeneID" id="58011669"/>
<organism evidence="1 2">
    <name type="scientific">Xanthomonas campestris pv. campestris (strain 8004)</name>
    <dbReference type="NCBI Taxonomy" id="314565"/>
    <lineage>
        <taxon>Bacteria</taxon>
        <taxon>Pseudomonadati</taxon>
        <taxon>Pseudomonadota</taxon>
        <taxon>Gammaproteobacteria</taxon>
        <taxon>Lysobacterales</taxon>
        <taxon>Lysobacteraceae</taxon>
        <taxon>Xanthomonas</taxon>
    </lineage>
</organism>